<dbReference type="SUPFAM" id="SSF48008">
    <property type="entry name" value="GntR ligand-binding domain-like"/>
    <property type="match status" value="1"/>
</dbReference>
<name>A0A3L9YAQ9_9RHOB</name>
<dbReference type="AlphaFoldDB" id="A0A3L9YAQ9"/>
<keyword evidence="6" id="KW-1185">Reference proteome</keyword>
<dbReference type="SMART" id="SM00895">
    <property type="entry name" value="FCD"/>
    <property type="match status" value="1"/>
</dbReference>
<dbReference type="PROSITE" id="PS50949">
    <property type="entry name" value="HTH_GNTR"/>
    <property type="match status" value="1"/>
</dbReference>
<dbReference type="InterPro" id="IPR000524">
    <property type="entry name" value="Tscrpt_reg_HTH_GntR"/>
</dbReference>
<dbReference type="Gene3D" id="1.20.120.530">
    <property type="entry name" value="GntR ligand-binding domain-like"/>
    <property type="match status" value="1"/>
</dbReference>
<comment type="caution">
    <text evidence="5">The sequence shown here is derived from an EMBL/GenBank/DDBJ whole genome shotgun (WGS) entry which is preliminary data.</text>
</comment>
<dbReference type="PRINTS" id="PR00035">
    <property type="entry name" value="HTHGNTR"/>
</dbReference>
<evidence type="ECO:0000313" key="5">
    <source>
        <dbReference type="EMBL" id="RMA43056.1"/>
    </source>
</evidence>
<dbReference type="InterPro" id="IPR036390">
    <property type="entry name" value="WH_DNA-bd_sf"/>
</dbReference>
<evidence type="ECO:0000256" key="1">
    <source>
        <dbReference type="ARBA" id="ARBA00023015"/>
    </source>
</evidence>
<organism evidence="5 6">
    <name type="scientific">Rhodophyticola porphyridii</name>
    <dbReference type="NCBI Taxonomy" id="1852017"/>
    <lineage>
        <taxon>Bacteria</taxon>
        <taxon>Pseudomonadati</taxon>
        <taxon>Pseudomonadota</taxon>
        <taxon>Alphaproteobacteria</taxon>
        <taxon>Rhodobacterales</taxon>
        <taxon>Roseobacteraceae</taxon>
        <taxon>Rhodophyticola</taxon>
    </lineage>
</organism>
<dbReference type="Gene3D" id="1.10.10.10">
    <property type="entry name" value="Winged helix-like DNA-binding domain superfamily/Winged helix DNA-binding domain"/>
    <property type="match status" value="1"/>
</dbReference>
<dbReference type="Proteomes" id="UP000281343">
    <property type="component" value="Unassembled WGS sequence"/>
</dbReference>
<dbReference type="SMART" id="SM00345">
    <property type="entry name" value="HTH_GNTR"/>
    <property type="match status" value="1"/>
</dbReference>
<dbReference type="OrthoDB" id="7620579at2"/>
<keyword evidence="3" id="KW-0804">Transcription</keyword>
<proteinExistence type="predicted"/>
<dbReference type="InterPro" id="IPR011711">
    <property type="entry name" value="GntR_C"/>
</dbReference>
<keyword evidence="1" id="KW-0805">Transcription regulation</keyword>
<dbReference type="InterPro" id="IPR036388">
    <property type="entry name" value="WH-like_DNA-bd_sf"/>
</dbReference>
<gene>
    <name evidence="5" type="ORF">D9R08_05320</name>
</gene>
<sequence>MMTESHVDRLTSQLRRMAAEFRIKPDERIREGEMAKRLSVSRTPLREALNRLVSEGYLTFTGGQGFFCRSLTPERIMDLYEARAAIECEAMRHAVSRASPAAIAQLADDLDRAEPLYERTTDRLALLEMDEAFHMALVRLSGNAELERMLENINGRIRYVRMMGLKMEDGRPGRMGAHRTILGALIARDQDLLLAELRAHIEMRKEDATQAVRDAFSHIYVQAG</sequence>
<reference evidence="5 6" key="1">
    <citation type="submission" date="2018-10" db="EMBL/GenBank/DDBJ databases">
        <authorList>
            <person name="Jung H.S."/>
            <person name="Jeon C.O."/>
        </authorList>
    </citation>
    <scope>NUCLEOTIDE SEQUENCE [LARGE SCALE GENOMIC DNA]</scope>
    <source>
        <strain evidence="5 6">MA-7-27</strain>
    </source>
</reference>
<dbReference type="InterPro" id="IPR008920">
    <property type="entry name" value="TF_FadR/GntR_C"/>
</dbReference>
<dbReference type="GO" id="GO:0003700">
    <property type="term" value="F:DNA-binding transcription factor activity"/>
    <property type="evidence" value="ECO:0007669"/>
    <property type="project" value="InterPro"/>
</dbReference>
<protein>
    <submittedName>
        <fullName evidence="5">GntR family transcriptional regulator</fullName>
    </submittedName>
</protein>
<keyword evidence="2" id="KW-0238">DNA-binding</keyword>
<dbReference type="SUPFAM" id="SSF46785">
    <property type="entry name" value="Winged helix' DNA-binding domain"/>
    <property type="match status" value="1"/>
</dbReference>
<evidence type="ECO:0000259" key="4">
    <source>
        <dbReference type="PROSITE" id="PS50949"/>
    </source>
</evidence>
<dbReference type="GO" id="GO:0003677">
    <property type="term" value="F:DNA binding"/>
    <property type="evidence" value="ECO:0007669"/>
    <property type="project" value="UniProtKB-KW"/>
</dbReference>
<evidence type="ECO:0000256" key="3">
    <source>
        <dbReference type="ARBA" id="ARBA00023163"/>
    </source>
</evidence>
<dbReference type="EMBL" id="RCNT01000002">
    <property type="protein sequence ID" value="RMA43056.1"/>
    <property type="molecule type" value="Genomic_DNA"/>
</dbReference>
<feature type="domain" description="HTH gntR-type" evidence="4">
    <location>
        <begin position="4"/>
        <end position="71"/>
    </location>
</feature>
<evidence type="ECO:0000256" key="2">
    <source>
        <dbReference type="ARBA" id="ARBA00023125"/>
    </source>
</evidence>
<dbReference type="Pfam" id="PF07729">
    <property type="entry name" value="FCD"/>
    <property type="match status" value="1"/>
</dbReference>
<evidence type="ECO:0000313" key="6">
    <source>
        <dbReference type="Proteomes" id="UP000281343"/>
    </source>
</evidence>
<accession>A0A3L9YAQ9</accession>
<dbReference type="PANTHER" id="PTHR43537">
    <property type="entry name" value="TRANSCRIPTIONAL REGULATOR, GNTR FAMILY"/>
    <property type="match status" value="1"/>
</dbReference>
<dbReference type="PANTHER" id="PTHR43537:SF45">
    <property type="entry name" value="GNTR FAMILY REGULATORY PROTEIN"/>
    <property type="match status" value="1"/>
</dbReference>
<dbReference type="Pfam" id="PF00392">
    <property type="entry name" value="GntR"/>
    <property type="match status" value="1"/>
</dbReference>